<dbReference type="Proteomes" id="UP000030341">
    <property type="component" value="Chromosome 1"/>
</dbReference>
<evidence type="ECO:0000256" key="1">
    <source>
        <dbReference type="SAM" id="Phobius"/>
    </source>
</evidence>
<dbReference type="GO" id="GO:0005886">
    <property type="term" value="C:plasma membrane"/>
    <property type="evidence" value="ECO:0007669"/>
    <property type="project" value="TreeGrafter"/>
</dbReference>
<evidence type="ECO:0000259" key="2">
    <source>
        <dbReference type="Pfam" id="PF01578"/>
    </source>
</evidence>
<name>A0A0A7EEG1_9GAMM</name>
<dbReference type="HOGENOM" id="CLU_049710_1_2_6"/>
<organism evidence="3 4">
    <name type="scientific">Pseudoalteromonas piratica</name>
    <dbReference type="NCBI Taxonomy" id="1348114"/>
    <lineage>
        <taxon>Bacteria</taxon>
        <taxon>Pseudomonadati</taxon>
        <taxon>Pseudomonadota</taxon>
        <taxon>Gammaproteobacteria</taxon>
        <taxon>Alteromonadales</taxon>
        <taxon>Pseudoalteromonadaceae</taxon>
        <taxon>Pseudoalteromonas</taxon>
    </lineage>
</organism>
<dbReference type="InterPro" id="IPR052372">
    <property type="entry name" value="YpjD/HemX"/>
</dbReference>
<reference evidence="3 4" key="1">
    <citation type="submission" date="2014-11" db="EMBL/GenBank/DDBJ databases">
        <title>Complete Genome Sequence of Pseudoalteromonas sp. Strain OCN003 Isolated from Kaneohe Bay, Oahu, Hawaii.</title>
        <authorList>
            <person name="Beurmann S."/>
            <person name="Videau P."/>
            <person name="Ushijima B."/>
            <person name="Smith A.M."/>
            <person name="Aeby G.S."/>
            <person name="Callahan S.M."/>
            <person name="Belcaid M."/>
        </authorList>
    </citation>
    <scope>NUCLEOTIDE SEQUENCE [LARGE SCALE GENOMIC DNA]</scope>
    <source>
        <strain evidence="3 4">OCN003</strain>
    </source>
</reference>
<dbReference type="GO" id="GO:0020037">
    <property type="term" value="F:heme binding"/>
    <property type="evidence" value="ECO:0007669"/>
    <property type="project" value="InterPro"/>
</dbReference>
<dbReference type="STRING" id="1348114.OM33_07590"/>
<feature type="transmembrane region" description="Helical" evidence="1">
    <location>
        <begin position="63"/>
        <end position="84"/>
    </location>
</feature>
<keyword evidence="1" id="KW-0812">Transmembrane</keyword>
<keyword evidence="4" id="KW-1185">Reference proteome</keyword>
<feature type="transmembrane region" description="Helical" evidence="1">
    <location>
        <begin position="91"/>
        <end position="110"/>
    </location>
</feature>
<dbReference type="Pfam" id="PF01578">
    <property type="entry name" value="Cytochrom_C_asm"/>
    <property type="match status" value="1"/>
</dbReference>
<sequence length="268" mass="29894">MNLIVLTVIASLFYSFSTFHVVTKLFDKRGPNQKKTLLLSTVAILLHLAVLVNSIFTDSGQDLSFANVALLICWLIVVSVTTVSLRFPATLLLPVVYGFAAILLIASLFIPHHVILQSVNFELGLVSHISLAFMAYCVLIIATLYAIQFYFINRRLKQKDMSIVTSHLPPLMLVERQLFHLVSMGTLLLTFALASGFIFIDDVFAKGYVHKTVLSLFAWVLFVAVAWGHKYRGWRGKSSVITTICAATLLTLAYFGSRFVQEVILGKF</sequence>
<feature type="transmembrane region" description="Helical" evidence="1">
    <location>
        <begin position="38"/>
        <end position="57"/>
    </location>
</feature>
<protein>
    <submittedName>
        <fullName evidence="3">Membrane protein</fullName>
    </submittedName>
</protein>
<evidence type="ECO:0000313" key="4">
    <source>
        <dbReference type="Proteomes" id="UP000030341"/>
    </source>
</evidence>
<dbReference type="AlphaFoldDB" id="A0A0A7EEG1"/>
<dbReference type="GO" id="GO:0017004">
    <property type="term" value="P:cytochrome complex assembly"/>
    <property type="evidence" value="ECO:0007669"/>
    <property type="project" value="InterPro"/>
</dbReference>
<accession>A0A0A7EEG1</accession>
<keyword evidence="1" id="KW-1133">Transmembrane helix</keyword>
<feature type="transmembrane region" description="Helical" evidence="1">
    <location>
        <begin position="130"/>
        <end position="152"/>
    </location>
</feature>
<dbReference type="EMBL" id="CP009888">
    <property type="protein sequence ID" value="AIY65030.1"/>
    <property type="molecule type" value="Genomic_DNA"/>
</dbReference>
<gene>
    <name evidence="3" type="ORF">OM33_07590</name>
</gene>
<feature type="domain" description="Cytochrome c assembly protein" evidence="2">
    <location>
        <begin position="41"/>
        <end position="264"/>
    </location>
</feature>
<feature type="transmembrane region" description="Helical" evidence="1">
    <location>
        <begin position="6"/>
        <end position="26"/>
    </location>
</feature>
<feature type="transmembrane region" description="Helical" evidence="1">
    <location>
        <begin position="240"/>
        <end position="260"/>
    </location>
</feature>
<dbReference type="PANTHER" id="PTHR38034">
    <property type="entry name" value="INNER MEMBRANE PROTEIN YPJD"/>
    <property type="match status" value="1"/>
</dbReference>
<dbReference type="InterPro" id="IPR002541">
    <property type="entry name" value="Cyt_c_assembly"/>
</dbReference>
<dbReference type="PANTHER" id="PTHR38034:SF1">
    <property type="entry name" value="INNER MEMBRANE PROTEIN YPJD"/>
    <property type="match status" value="1"/>
</dbReference>
<keyword evidence="1" id="KW-0472">Membrane</keyword>
<feature type="transmembrane region" description="Helical" evidence="1">
    <location>
        <begin position="212"/>
        <end position="228"/>
    </location>
</feature>
<evidence type="ECO:0000313" key="3">
    <source>
        <dbReference type="EMBL" id="AIY65030.1"/>
    </source>
</evidence>
<dbReference type="RefSeq" id="WP_038640541.1">
    <property type="nucleotide sequence ID" value="NZ_CP009888.1"/>
</dbReference>
<dbReference type="KEGG" id="pseo:OM33_07590"/>
<dbReference type="OrthoDB" id="9780793at2"/>
<feature type="transmembrane region" description="Helical" evidence="1">
    <location>
        <begin position="178"/>
        <end position="200"/>
    </location>
</feature>
<dbReference type="eggNOG" id="COG4137">
    <property type="taxonomic scope" value="Bacteria"/>
</dbReference>
<proteinExistence type="predicted"/>